<dbReference type="CDD" id="cd07818">
    <property type="entry name" value="SRPBCC_1"/>
    <property type="match status" value="1"/>
</dbReference>
<evidence type="ECO:0000313" key="2">
    <source>
        <dbReference type="Proteomes" id="UP000326546"/>
    </source>
</evidence>
<dbReference type="SUPFAM" id="SSF55961">
    <property type="entry name" value="Bet v1-like"/>
    <property type="match status" value="1"/>
</dbReference>
<reference evidence="1 2" key="1">
    <citation type="submission" date="2019-09" db="EMBL/GenBank/DDBJ databases">
        <title>Serinicoccus pratensis sp. nov., isolated from meadow soil.</title>
        <authorList>
            <person name="Zhang W."/>
        </authorList>
    </citation>
    <scope>NUCLEOTIDE SEQUENCE [LARGE SCALE GENOMIC DNA]</scope>
    <source>
        <strain evidence="1 2">W204</strain>
    </source>
</reference>
<protein>
    <submittedName>
        <fullName evidence="1">SRPBCC family protein</fullName>
    </submittedName>
</protein>
<name>A0A5J6V4R6_9MICO</name>
<dbReference type="AlphaFoldDB" id="A0A5J6V4R6"/>
<proteinExistence type="predicted"/>
<dbReference type="InterPro" id="IPR019587">
    <property type="entry name" value="Polyketide_cyclase/dehydratase"/>
</dbReference>
<keyword evidence="2" id="KW-1185">Reference proteome</keyword>
<dbReference type="Pfam" id="PF10604">
    <property type="entry name" value="Polyketide_cyc2"/>
    <property type="match status" value="1"/>
</dbReference>
<dbReference type="Proteomes" id="UP000326546">
    <property type="component" value="Chromosome"/>
</dbReference>
<dbReference type="EMBL" id="CP044427">
    <property type="protein sequence ID" value="QFG68939.1"/>
    <property type="molecule type" value="Genomic_DNA"/>
</dbReference>
<dbReference type="OrthoDB" id="9807923at2"/>
<dbReference type="KEGG" id="serw:FY030_09695"/>
<sequence>MSHVSTSYRVSRTIRIEAPPAAVHPHVADLRRWAGWSPWEGSEDDHHLERSYTGPDRGVGAGYAWSGNKDSGAGSVALVLDQGARIELDLHFQEPFPAENHLRFDLDPESEGRACVVTWTVTGAPTGLMRALARVLPMDRLVGMELRKGLRRLKAQVESGRSGAR</sequence>
<evidence type="ECO:0000313" key="1">
    <source>
        <dbReference type="EMBL" id="QFG68939.1"/>
    </source>
</evidence>
<dbReference type="InterPro" id="IPR023393">
    <property type="entry name" value="START-like_dom_sf"/>
</dbReference>
<organism evidence="1 2">
    <name type="scientific">Ornithinimicrobium pratense</name>
    <dbReference type="NCBI Taxonomy" id="2593973"/>
    <lineage>
        <taxon>Bacteria</taxon>
        <taxon>Bacillati</taxon>
        <taxon>Actinomycetota</taxon>
        <taxon>Actinomycetes</taxon>
        <taxon>Micrococcales</taxon>
        <taxon>Ornithinimicrobiaceae</taxon>
        <taxon>Ornithinimicrobium</taxon>
    </lineage>
</organism>
<accession>A0A5J6V4R6</accession>
<gene>
    <name evidence="1" type="ORF">FY030_09695</name>
</gene>
<dbReference type="Gene3D" id="3.30.530.20">
    <property type="match status" value="1"/>
</dbReference>